<dbReference type="SUPFAM" id="SSF82866">
    <property type="entry name" value="Multidrug efflux transporter AcrB transmembrane domain"/>
    <property type="match status" value="2"/>
</dbReference>
<comment type="caution">
    <text evidence="8">The sequence shown here is derived from an EMBL/GenBank/DDBJ whole genome shotgun (WGS) entry which is preliminary data.</text>
</comment>
<dbReference type="eggNOG" id="COG2834">
    <property type="taxonomic scope" value="Bacteria"/>
</dbReference>
<dbReference type="InterPro" id="IPR050545">
    <property type="entry name" value="Mycobact_MmpL"/>
</dbReference>
<keyword evidence="2" id="KW-1003">Cell membrane</keyword>
<evidence type="ECO:0000313" key="8">
    <source>
        <dbReference type="EMBL" id="EGW52925.1"/>
    </source>
</evidence>
<dbReference type="eggNOG" id="COG1033">
    <property type="taxonomic scope" value="Bacteria"/>
</dbReference>
<evidence type="ECO:0000256" key="1">
    <source>
        <dbReference type="ARBA" id="ARBA00004651"/>
    </source>
</evidence>
<evidence type="ECO:0000256" key="2">
    <source>
        <dbReference type="ARBA" id="ARBA00022475"/>
    </source>
</evidence>
<feature type="transmembrane region" description="Helical" evidence="6">
    <location>
        <begin position="349"/>
        <end position="372"/>
    </location>
</feature>
<sequence length="1020" mass="114740">MYERLFQWVLTNKYLVVLLTLLSLLLLGAGVRQLEFSNDYRMFFSEDNPQLQAFEKLQNTYAKNDNVLFVVTPTDGRVFSRETLAAVQELTTQAWQIPYSLRVDSITNFQHTFAEGDDLVVEDLVLDAANLSDAALEQKRQIAVSDPLLVNRLISPSAHVTGVNVTIQLPGKKLSEVPEVAQAAEVLKQEIEAKFPDIRIDLTGMVIMNNAFPTASKNDVKQLYPLMFGVVIITLVLMLHSVPGTLSTLLVILFTIIGTMGLTGWIGIRMSPPTTAVPVVIMTLAIADCVHILVNFLHGMREGMEKRAALLESLRINLGPIFLTSLTTAIGFMSLNFSDAPPFRDLGNMAAMGVTLAFLLSITLLPAMVMILPTRAVRQETRGGVAMLKLAEFVIRHKQMLLWLMGGLVLLLISQIPNNRLDDRFVRYFDESIEFRAATDYTVENLTGIYLIEYSLDSGENGGVSDPTFLRRVEAFADWYRAQPEVLHVNTITDIMKRLNRNMHGDDDSWYRLPEQRDLSAQYLLLYEFSLPFGLDLNNQINVKKSATRFSVTLQSISTQELLDLEARAQQWLTENAPEMQSDGASPTMMFAHIGNRNIKAMLKGTTIALVLISAILIIALRSLRIGVLSLLPNLVPIGMAFGLWGMMVGEVGLALSVVSGMTLGIVVDDTVHFLSKFLRARREKGMNSEDAVRHAFATVGTALWVTSLVLMIGFSILALSHFKLNSGMGLLTAITIGLALLADFFFLPPLLMLFGGKKTMKRSILLLLPLLVIPLSGFALTPEQQGLEIATEVDRRDTGFHDFRADMTMLLRNRHGEESLRHMSTKVLEVDGDGDKTLIIFDRPRDVKGTALLTYSHKTGQDDQWLYLPALKRVKRINSRNKSGPFMGSEFAYEDLASQEVEKYSYKFLREERLGDIDTLVNERDPVDPNSGYTRQEVWIDKARMIPLKIDFYDRKNSRLKTLEFRGYQQYLGQFWRADEMFMQNHQTGKSTLLTWQKYQFRSGLKPSDFGKNSLKRAR</sequence>
<evidence type="ECO:0000256" key="6">
    <source>
        <dbReference type="SAM" id="Phobius"/>
    </source>
</evidence>
<reference evidence="8 9" key="1">
    <citation type="journal article" date="2011" name="ISME J.">
        <title>The endosymbionts of the deep-sea tubeworms Riftia pachyptila and Tevnia jerichonana share an identical physiology as revealed by proteogenomic analyses.</title>
        <authorList>
            <person name="Gardebrecht A."/>
            <person name="Markert S."/>
            <person name="Felbeck H."/>
            <person name="Thuermer A."/>
            <person name="Albrecht D."/>
            <person name="Wollherr A."/>
            <person name="Kabisch J."/>
            <person name="Lehmann R."/>
            <person name="Daniel R."/>
            <person name="Liesegang H."/>
            <person name="Hecker M."/>
            <person name="Sievert S.M."/>
            <person name="Schweder T."/>
        </authorList>
    </citation>
    <scope>NUCLEOTIDE SEQUENCE [LARGE SCALE GENOMIC DNA]</scope>
</reference>
<feature type="transmembrane region" description="Helical" evidence="6">
    <location>
        <begin position="696"/>
        <end position="719"/>
    </location>
</feature>
<dbReference type="InterPro" id="IPR004869">
    <property type="entry name" value="MMPL_dom"/>
</dbReference>
<evidence type="ECO:0000313" key="9">
    <source>
        <dbReference type="Proteomes" id="UP000005167"/>
    </source>
</evidence>
<dbReference type="InterPro" id="IPR000731">
    <property type="entry name" value="SSD"/>
</dbReference>
<proteinExistence type="predicted"/>
<feature type="transmembrane region" description="Helical" evidence="6">
    <location>
        <begin position="223"/>
        <end position="242"/>
    </location>
</feature>
<gene>
    <name evidence="8" type="ORF">TevJSym_ca00050</name>
</gene>
<feature type="domain" description="SSD" evidence="7">
    <location>
        <begin position="246"/>
        <end position="371"/>
    </location>
</feature>
<dbReference type="PATRIC" id="fig|1049564.3.peg.3184"/>
<feature type="transmembrane region" description="Helical" evidence="6">
    <location>
        <begin position="318"/>
        <end position="337"/>
    </location>
</feature>
<evidence type="ECO:0000256" key="4">
    <source>
        <dbReference type="ARBA" id="ARBA00022989"/>
    </source>
</evidence>
<comment type="subcellular location">
    <subcellularLocation>
        <location evidence="1">Cell membrane</location>
        <topology evidence="1">Multi-pass membrane protein</topology>
    </subcellularLocation>
</comment>
<dbReference type="InterPro" id="IPR033399">
    <property type="entry name" value="TP_0789-like"/>
</dbReference>
<organism evidence="8 9">
    <name type="scientific">endosymbiont of Tevnia jerichonana</name>
    <name type="common">vent Tica</name>
    <dbReference type="NCBI Taxonomy" id="1049564"/>
    <lineage>
        <taxon>Bacteria</taxon>
        <taxon>Pseudomonadati</taxon>
        <taxon>Pseudomonadota</taxon>
        <taxon>Gammaproteobacteria</taxon>
        <taxon>sulfur-oxidizing symbionts</taxon>
    </lineage>
</organism>
<evidence type="ECO:0000256" key="5">
    <source>
        <dbReference type="ARBA" id="ARBA00023136"/>
    </source>
</evidence>
<feature type="transmembrane region" description="Helical" evidence="6">
    <location>
        <begin position="764"/>
        <end position="782"/>
    </location>
</feature>
<dbReference type="RefSeq" id="WP_006475827.1">
    <property type="nucleotide sequence ID" value="NZ_AFZB01000053.1"/>
</dbReference>
<dbReference type="GO" id="GO:0005886">
    <property type="term" value="C:plasma membrane"/>
    <property type="evidence" value="ECO:0007669"/>
    <property type="project" value="UniProtKB-SubCell"/>
</dbReference>
<feature type="transmembrane region" description="Helical" evidence="6">
    <location>
        <begin position="249"/>
        <end position="268"/>
    </location>
</feature>
<dbReference type="PROSITE" id="PS50156">
    <property type="entry name" value="SSD"/>
    <property type="match status" value="2"/>
</dbReference>
<feature type="transmembrane region" description="Helical" evidence="6">
    <location>
        <begin position="274"/>
        <end position="297"/>
    </location>
</feature>
<dbReference type="PANTHER" id="PTHR33406">
    <property type="entry name" value="MEMBRANE PROTEIN MJ1562-RELATED"/>
    <property type="match status" value="1"/>
</dbReference>
<keyword evidence="5 6" id="KW-0472">Membrane</keyword>
<dbReference type="Proteomes" id="UP000005167">
    <property type="component" value="Unassembled WGS sequence"/>
</dbReference>
<evidence type="ECO:0000256" key="3">
    <source>
        <dbReference type="ARBA" id="ARBA00022692"/>
    </source>
</evidence>
<dbReference type="AlphaFoldDB" id="G2FJV3"/>
<feature type="domain" description="SSD" evidence="7">
    <location>
        <begin position="627"/>
        <end position="754"/>
    </location>
</feature>
<accession>G2FJV3</accession>
<dbReference type="Gene3D" id="1.20.1640.10">
    <property type="entry name" value="Multidrug efflux transporter AcrB transmembrane domain"/>
    <property type="match status" value="2"/>
</dbReference>
<feature type="transmembrane region" description="Helical" evidence="6">
    <location>
        <begin position="601"/>
        <end position="621"/>
    </location>
</feature>
<feature type="transmembrane region" description="Helical" evidence="6">
    <location>
        <begin position="654"/>
        <end position="675"/>
    </location>
</feature>
<dbReference type="Pfam" id="PF17131">
    <property type="entry name" value="LolA_like"/>
    <property type="match status" value="1"/>
</dbReference>
<dbReference type="CDD" id="cd16329">
    <property type="entry name" value="LolA_like"/>
    <property type="match status" value="1"/>
</dbReference>
<name>G2FJV3_9GAMM</name>
<dbReference type="Gene3D" id="2.50.20.10">
    <property type="entry name" value="Lipoprotein localisation LolA/LolB/LppX"/>
    <property type="match status" value="1"/>
</dbReference>
<feature type="transmembrane region" description="Helical" evidence="6">
    <location>
        <begin position="400"/>
        <end position="417"/>
    </location>
</feature>
<dbReference type="PANTHER" id="PTHR33406:SF13">
    <property type="entry name" value="MEMBRANE PROTEIN YDFJ"/>
    <property type="match status" value="1"/>
</dbReference>
<feature type="transmembrane region" description="Helical" evidence="6">
    <location>
        <begin position="628"/>
        <end position="648"/>
    </location>
</feature>
<protein>
    <recommendedName>
        <fullName evidence="7">SSD domain-containing protein</fullName>
    </recommendedName>
</protein>
<dbReference type="EMBL" id="AFZB01000053">
    <property type="protein sequence ID" value="EGW52925.1"/>
    <property type="molecule type" value="Genomic_DNA"/>
</dbReference>
<keyword evidence="4 6" id="KW-1133">Transmembrane helix</keyword>
<keyword evidence="3 6" id="KW-0812">Transmembrane</keyword>
<evidence type="ECO:0000259" key="7">
    <source>
        <dbReference type="PROSITE" id="PS50156"/>
    </source>
</evidence>
<feature type="transmembrane region" description="Helical" evidence="6">
    <location>
        <begin position="731"/>
        <end position="752"/>
    </location>
</feature>
<keyword evidence="9" id="KW-1185">Reference proteome</keyword>
<dbReference type="Pfam" id="PF03176">
    <property type="entry name" value="MMPL"/>
    <property type="match status" value="2"/>
</dbReference>